<comment type="similarity">
    <text evidence="1">Belongs to the HesA/MoeB/ThiF family.</text>
</comment>
<keyword evidence="3" id="KW-0548">Nucleotidyltransferase</keyword>
<evidence type="ECO:0000313" key="4">
    <source>
        <dbReference type="Proteomes" id="UP001249020"/>
    </source>
</evidence>
<dbReference type="Proteomes" id="UP001249020">
    <property type="component" value="Unassembled WGS sequence"/>
</dbReference>
<dbReference type="GO" id="GO:0008641">
    <property type="term" value="F:ubiquitin-like modifier activating enzyme activity"/>
    <property type="evidence" value="ECO:0007669"/>
    <property type="project" value="InterPro"/>
</dbReference>
<dbReference type="RefSeq" id="WP_311362173.1">
    <property type="nucleotide sequence ID" value="NZ_JAVRIE010000005.1"/>
</dbReference>
<dbReference type="CDD" id="cd00757">
    <property type="entry name" value="ThiF_MoeB_HesA_family"/>
    <property type="match status" value="1"/>
</dbReference>
<dbReference type="InterPro" id="IPR045886">
    <property type="entry name" value="ThiF/MoeB/HesA"/>
</dbReference>
<keyword evidence="3" id="KW-0808">Transferase</keyword>
<dbReference type="Gene3D" id="3.40.50.720">
    <property type="entry name" value="NAD(P)-binding Rossmann-like Domain"/>
    <property type="match status" value="1"/>
</dbReference>
<dbReference type="SUPFAM" id="SSF69572">
    <property type="entry name" value="Activating enzymes of the ubiquitin-like proteins"/>
    <property type="match status" value="1"/>
</dbReference>
<dbReference type="GO" id="GO:0005829">
    <property type="term" value="C:cytosol"/>
    <property type="evidence" value="ECO:0007669"/>
    <property type="project" value="TreeGrafter"/>
</dbReference>
<comment type="caution">
    <text evidence="3">The sequence shown here is derived from an EMBL/GenBank/DDBJ whole genome shotgun (WGS) entry which is preliminary data.</text>
</comment>
<dbReference type="GO" id="GO:0004792">
    <property type="term" value="F:thiosulfate-cyanide sulfurtransferase activity"/>
    <property type="evidence" value="ECO:0007669"/>
    <property type="project" value="TreeGrafter"/>
</dbReference>
<dbReference type="PANTHER" id="PTHR10953:SF194">
    <property type="entry name" value="MOLYBDOPTERIN-SYNTHASE ADENYLYLTRANSFERASE"/>
    <property type="match status" value="1"/>
</dbReference>
<evidence type="ECO:0000313" key="3">
    <source>
        <dbReference type="EMBL" id="MDT0583399.1"/>
    </source>
</evidence>
<dbReference type="InterPro" id="IPR000594">
    <property type="entry name" value="ThiF_NAD_FAD-bd"/>
</dbReference>
<evidence type="ECO:0000259" key="2">
    <source>
        <dbReference type="Pfam" id="PF00899"/>
    </source>
</evidence>
<accession>A0AAW8R3W3</accession>
<reference evidence="3 4" key="1">
    <citation type="submission" date="2023-09" db="EMBL/GenBank/DDBJ databases">
        <authorList>
            <person name="Rey-Velasco X."/>
        </authorList>
    </citation>
    <scope>NUCLEOTIDE SEQUENCE [LARGE SCALE GENOMIC DNA]</scope>
    <source>
        <strain evidence="3 4">W409</strain>
    </source>
</reference>
<dbReference type="GO" id="GO:0008146">
    <property type="term" value="F:sulfotransferase activity"/>
    <property type="evidence" value="ECO:0007669"/>
    <property type="project" value="TreeGrafter"/>
</dbReference>
<organism evidence="3 4">
    <name type="scientific">Brumicola blandensis</name>
    <dbReference type="NCBI Taxonomy" id="3075611"/>
    <lineage>
        <taxon>Bacteria</taxon>
        <taxon>Pseudomonadati</taxon>
        <taxon>Pseudomonadota</taxon>
        <taxon>Gammaproteobacteria</taxon>
        <taxon>Alteromonadales</taxon>
        <taxon>Alteromonadaceae</taxon>
        <taxon>Brumicola</taxon>
    </lineage>
</organism>
<dbReference type="GO" id="GO:0016779">
    <property type="term" value="F:nucleotidyltransferase activity"/>
    <property type="evidence" value="ECO:0007669"/>
    <property type="project" value="UniProtKB-KW"/>
</dbReference>
<name>A0AAW8R3W3_9ALTE</name>
<dbReference type="Pfam" id="PF00899">
    <property type="entry name" value="ThiF"/>
    <property type="match status" value="1"/>
</dbReference>
<gene>
    <name evidence="3" type="primary">moeB</name>
    <name evidence="3" type="ORF">RM544_12685</name>
</gene>
<proteinExistence type="inferred from homology"/>
<dbReference type="NCBIfam" id="NF004281">
    <property type="entry name" value="PRK05690.1"/>
    <property type="match status" value="1"/>
</dbReference>
<dbReference type="PANTHER" id="PTHR10953">
    <property type="entry name" value="UBIQUITIN-ACTIVATING ENZYME E1"/>
    <property type="match status" value="1"/>
</dbReference>
<keyword evidence="4" id="KW-1185">Reference proteome</keyword>
<sequence length="260" mass="28410">MTKSISTREAMRYSRQISLQGFDLEKQELLLNSKVLIIGAGGLGCAAAQYLVAAGIGELTIVDDDIVELSNIQRQVLHFEANIGKKKVSSAKSTLEQINQGVQLNTIDYRLDTDALSAAIEQHNLVLDCTDNLQSRNDINRLCYRYKTDLVSGAAIRMEGQVFCVSPRVNSACYACISQFFGEQELTCVESGVMSPVVGLIGAYQALEAIKLLTSYGKVNINQLHLFDAMNSQWQSIGVKPNATCSVCSVENGDTESRLD</sequence>
<feature type="domain" description="THIF-type NAD/FAD binding fold" evidence="2">
    <location>
        <begin position="13"/>
        <end position="247"/>
    </location>
</feature>
<dbReference type="FunFam" id="3.40.50.720:FF:000080">
    <property type="entry name" value="Thiazole biosynthesis adenylyltransferase ThiF"/>
    <property type="match status" value="1"/>
</dbReference>
<dbReference type="EMBL" id="JAVRIE010000005">
    <property type="protein sequence ID" value="MDT0583399.1"/>
    <property type="molecule type" value="Genomic_DNA"/>
</dbReference>
<dbReference type="InterPro" id="IPR035985">
    <property type="entry name" value="Ubiquitin-activating_enz"/>
</dbReference>
<protein>
    <submittedName>
        <fullName evidence="3">Molybdopterin-synthase adenylyltransferase MoeB</fullName>
    </submittedName>
</protein>
<evidence type="ECO:0000256" key="1">
    <source>
        <dbReference type="ARBA" id="ARBA00009919"/>
    </source>
</evidence>
<dbReference type="AlphaFoldDB" id="A0AAW8R3W3"/>